<gene>
    <name evidence="3" type="ORF">QWJ38_13490</name>
</gene>
<keyword evidence="4" id="KW-1185">Reference proteome</keyword>
<organism evidence="3 4">
    <name type="scientific">Roseateles violae</name>
    <dbReference type="NCBI Taxonomy" id="3058042"/>
    <lineage>
        <taxon>Bacteria</taxon>
        <taxon>Pseudomonadati</taxon>
        <taxon>Pseudomonadota</taxon>
        <taxon>Betaproteobacteria</taxon>
        <taxon>Burkholderiales</taxon>
        <taxon>Sphaerotilaceae</taxon>
        <taxon>Roseateles</taxon>
    </lineage>
</organism>
<dbReference type="InterPro" id="IPR011042">
    <property type="entry name" value="6-blade_b-propeller_TolB-like"/>
</dbReference>
<dbReference type="InterPro" id="IPR005511">
    <property type="entry name" value="SMP-30"/>
</dbReference>
<dbReference type="RefSeq" id="WP_290359601.1">
    <property type="nucleotide sequence ID" value="NZ_JAUHHC010000003.1"/>
</dbReference>
<dbReference type="Pfam" id="PF08450">
    <property type="entry name" value="SGL"/>
    <property type="match status" value="1"/>
</dbReference>
<protein>
    <submittedName>
        <fullName evidence="3">SMP-30/gluconolactonase/LRE family protein</fullName>
        <ecNumber evidence="3">3.1.1.99</ecNumber>
    </submittedName>
</protein>
<dbReference type="PANTHER" id="PTHR10907">
    <property type="entry name" value="REGUCALCIN"/>
    <property type="match status" value="1"/>
</dbReference>
<dbReference type="SUPFAM" id="SSF63829">
    <property type="entry name" value="Calcium-dependent phosphotriesterase"/>
    <property type="match status" value="1"/>
</dbReference>
<accession>A0ABT8DXG7</accession>
<sequence length="296" mass="32366">MSWPGVELWWDGPSQLAESPLWSPVERCFFWVDIRARRVWRHEGSARPAAFWQLAQAVGSIALREGGGLIAALEDGVYALDLFEGGRFESRLLAAAPHGPGVRFNDGRCDRQGRFWVGSMDERPGQPRQALGRLARLSRAGETDQPWQPPLKVAMRVPNGLGFSPAGDKLYFSDSDPALARVWVCDYDTERGQARTPQPFIAQLPVGRPDGAAVDAEGGYWICANDGAAVLRYTPDGRLDRRIDLPVAKPTMCAFGGPDMRSLLITSMQGPQAQPLAGALFALRPGVPGLAETPYR</sequence>
<comment type="caution">
    <text evidence="3">The sequence shown here is derived from an EMBL/GenBank/DDBJ whole genome shotgun (WGS) entry which is preliminary data.</text>
</comment>
<keyword evidence="3" id="KW-0378">Hydrolase</keyword>
<feature type="domain" description="SMP-30/Gluconolactonase/LRE-like region" evidence="2">
    <location>
        <begin position="16"/>
        <end position="268"/>
    </location>
</feature>
<reference evidence="3 4" key="1">
    <citation type="submission" date="2023-06" db="EMBL/GenBank/DDBJ databases">
        <title>Pelomonas sp. PFR6 16S ribosomal RNA gene Genome sequencing and assembly.</title>
        <authorList>
            <person name="Woo H."/>
        </authorList>
    </citation>
    <scope>NUCLEOTIDE SEQUENCE [LARGE SCALE GENOMIC DNA]</scope>
    <source>
        <strain evidence="3 4">PFR6</strain>
    </source>
</reference>
<evidence type="ECO:0000259" key="2">
    <source>
        <dbReference type="Pfam" id="PF08450"/>
    </source>
</evidence>
<proteinExistence type="inferred from homology"/>
<dbReference type="Gene3D" id="2.120.10.30">
    <property type="entry name" value="TolB, C-terminal domain"/>
    <property type="match status" value="1"/>
</dbReference>
<dbReference type="InterPro" id="IPR013658">
    <property type="entry name" value="SGL"/>
</dbReference>
<dbReference type="EC" id="3.1.1.99" evidence="3"/>
<comment type="similarity">
    <text evidence="1">Belongs to the SMP-30/CGR1 family.</text>
</comment>
<evidence type="ECO:0000256" key="1">
    <source>
        <dbReference type="ARBA" id="ARBA00008853"/>
    </source>
</evidence>
<name>A0ABT8DXG7_9BURK</name>
<evidence type="ECO:0000313" key="3">
    <source>
        <dbReference type="EMBL" id="MDN3921301.1"/>
    </source>
</evidence>
<dbReference type="EMBL" id="JAUHHC010000003">
    <property type="protein sequence ID" value="MDN3921301.1"/>
    <property type="molecule type" value="Genomic_DNA"/>
</dbReference>
<dbReference type="GO" id="GO:0016787">
    <property type="term" value="F:hydrolase activity"/>
    <property type="evidence" value="ECO:0007669"/>
    <property type="project" value="UniProtKB-KW"/>
</dbReference>
<dbReference type="Proteomes" id="UP001228044">
    <property type="component" value="Unassembled WGS sequence"/>
</dbReference>
<evidence type="ECO:0000313" key="4">
    <source>
        <dbReference type="Proteomes" id="UP001228044"/>
    </source>
</evidence>
<dbReference type="PANTHER" id="PTHR10907:SF47">
    <property type="entry name" value="REGUCALCIN"/>
    <property type="match status" value="1"/>
</dbReference>
<dbReference type="PRINTS" id="PR01790">
    <property type="entry name" value="SMP30FAMILY"/>
</dbReference>